<feature type="transmembrane region" description="Helical" evidence="8">
    <location>
        <begin position="335"/>
        <end position="359"/>
    </location>
</feature>
<comment type="similarity">
    <text evidence="2">Belongs to the major facilitator superfamily.</text>
</comment>
<keyword evidence="3" id="KW-0813">Transport</keyword>
<feature type="transmembrane region" description="Helical" evidence="8">
    <location>
        <begin position="280"/>
        <end position="298"/>
    </location>
</feature>
<dbReference type="InterPro" id="IPR020846">
    <property type="entry name" value="MFS_dom"/>
</dbReference>
<dbReference type="GO" id="GO:0005886">
    <property type="term" value="C:plasma membrane"/>
    <property type="evidence" value="ECO:0007669"/>
    <property type="project" value="UniProtKB-SubCell"/>
</dbReference>
<comment type="caution">
    <text evidence="10">The sequence shown here is derived from an EMBL/GenBank/DDBJ whole genome shotgun (WGS) entry which is preliminary data.</text>
</comment>
<keyword evidence="4" id="KW-1003">Cell membrane</keyword>
<dbReference type="PANTHER" id="PTHR43271">
    <property type="entry name" value="BLL2771 PROTEIN"/>
    <property type="match status" value="1"/>
</dbReference>
<feature type="transmembrane region" description="Helical" evidence="8">
    <location>
        <begin position="12"/>
        <end position="31"/>
    </location>
</feature>
<evidence type="ECO:0000256" key="7">
    <source>
        <dbReference type="ARBA" id="ARBA00023136"/>
    </source>
</evidence>
<feature type="transmembrane region" description="Helical" evidence="8">
    <location>
        <begin position="304"/>
        <end position="323"/>
    </location>
</feature>
<feature type="transmembrane region" description="Helical" evidence="8">
    <location>
        <begin position="107"/>
        <end position="124"/>
    </location>
</feature>
<evidence type="ECO:0000313" key="11">
    <source>
        <dbReference type="Proteomes" id="UP000238153"/>
    </source>
</evidence>
<dbReference type="Pfam" id="PF07690">
    <property type="entry name" value="MFS_1"/>
    <property type="match status" value="2"/>
</dbReference>
<accession>A0A2A1KBX1</accession>
<dbReference type="PROSITE" id="PS50850">
    <property type="entry name" value="MFS"/>
    <property type="match status" value="1"/>
</dbReference>
<dbReference type="AlphaFoldDB" id="A0A2A1KBX1"/>
<dbReference type="InterPro" id="IPR011701">
    <property type="entry name" value="MFS"/>
</dbReference>
<reference evidence="10 11" key="1">
    <citation type="submission" date="2017-11" db="EMBL/GenBank/DDBJ databases">
        <authorList>
            <person name="Founou R.C."/>
            <person name="Founou L."/>
            <person name="Allam M."/>
            <person name="Ismail A."/>
            <person name="Essack S.Y."/>
        </authorList>
    </citation>
    <scope>NUCLEOTIDE SEQUENCE [LARGE SCALE GENOMIC DNA]</scope>
    <source>
        <strain evidence="10 11">G811N2B1</strain>
    </source>
</reference>
<dbReference type="STRING" id="1283.ShL2_00262"/>
<feature type="transmembrane region" description="Helical" evidence="8">
    <location>
        <begin position="365"/>
        <end position="386"/>
    </location>
</feature>
<evidence type="ECO:0000256" key="1">
    <source>
        <dbReference type="ARBA" id="ARBA00004651"/>
    </source>
</evidence>
<evidence type="ECO:0000256" key="4">
    <source>
        <dbReference type="ARBA" id="ARBA00022475"/>
    </source>
</evidence>
<feature type="transmembrane region" description="Helical" evidence="8">
    <location>
        <begin position="43"/>
        <end position="67"/>
    </location>
</feature>
<feature type="transmembrane region" description="Helical" evidence="8">
    <location>
        <begin position="213"/>
        <end position="235"/>
    </location>
</feature>
<dbReference type="GO" id="GO:0022857">
    <property type="term" value="F:transmembrane transporter activity"/>
    <property type="evidence" value="ECO:0007669"/>
    <property type="project" value="InterPro"/>
</dbReference>
<dbReference type="EMBL" id="PGWX01000333">
    <property type="protein sequence ID" value="PPJ74052.1"/>
    <property type="molecule type" value="Genomic_DNA"/>
</dbReference>
<evidence type="ECO:0000256" key="2">
    <source>
        <dbReference type="ARBA" id="ARBA00008335"/>
    </source>
</evidence>
<evidence type="ECO:0000256" key="3">
    <source>
        <dbReference type="ARBA" id="ARBA00022448"/>
    </source>
</evidence>
<evidence type="ECO:0000313" key="10">
    <source>
        <dbReference type="EMBL" id="PPJ74052.1"/>
    </source>
</evidence>
<dbReference type="SUPFAM" id="SSF103473">
    <property type="entry name" value="MFS general substrate transporter"/>
    <property type="match status" value="1"/>
</dbReference>
<comment type="subcellular location">
    <subcellularLocation>
        <location evidence="1">Cell membrane</location>
        <topology evidence="1">Multi-pass membrane protein</topology>
    </subcellularLocation>
</comment>
<feature type="domain" description="Major facilitator superfamily (MFS) profile" evidence="9">
    <location>
        <begin position="12"/>
        <end position="391"/>
    </location>
</feature>
<feature type="transmembrane region" description="Helical" evidence="8">
    <location>
        <begin position="79"/>
        <end position="101"/>
    </location>
</feature>
<evidence type="ECO:0000259" key="9">
    <source>
        <dbReference type="PROSITE" id="PS50850"/>
    </source>
</evidence>
<sequence>MSIQKTMNYNKITTIFFIAGIIVMSSLYTAIPLTAEFAKDFKIPQSIATLNGVAFSVTYSVSCLFYGTISEKYGRIRTILFGICGLVMICMVMGFVHSFAILVVLRAIQGIFAAAFSPVSITYVTETYSPVKRMTAISFISTSFMLSGIIGQNLSEIIVGFSNWHMVYFTLTVLYIILAFVIHRQIPESPVKNPDIQLLKFFNNFSDFKTNKAVLLCYGVSLTLLTMFISMYTVFNHYVTSDTIGGDETTAINAKLFGIIGMLLSLIAGRISDLIGVKNLILSALVVSTVALILMSVTTNIVLLIIWSVLFVSGIAFAIPSTISKVGLTVRGNQGFFLSVNTFVLFLGTAIAPILSIVLNTISSFTVQFNIIAVIGIIAIMIALCMPRRKYELR</sequence>
<organism evidence="10 11">
    <name type="scientific">Staphylococcus haemolyticus</name>
    <dbReference type="NCBI Taxonomy" id="1283"/>
    <lineage>
        <taxon>Bacteria</taxon>
        <taxon>Bacillati</taxon>
        <taxon>Bacillota</taxon>
        <taxon>Bacilli</taxon>
        <taxon>Bacillales</taxon>
        <taxon>Staphylococcaceae</taxon>
        <taxon>Staphylococcus</taxon>
    </lineage>
</organism>
<feature type="transmembrane region" description="Helical" evidence="8">
    <location>
        <begin position="166"/>
        <end position="183"/>
    </location>
</feature>
<feature type="transmembrane region" description="Helical" evidence="8">
    <location>
        <begin position="136"/>
        <end position="154"/>
    </location>
</feature>
<dbReference type="Proteomes" id="UP000238153">
    <property type="component" value="Unassembled WGS sequence"/>
</dbReference>
<proteinExistence type="inferred from homology"/>
<evidence type="ECO:0000256" key="6">
    <source>
        <dbReference type="ARBA" id="ARBA00022989"/>
    </source>
</evidence>
<evidence type="ECO:0000256" key="8">
    <source>
        <dbReference type="SAM" id="Phobius"/>
    </source>
</evidence>
<evidence type="ECO:0000256" key="5">
    <source>
        <dbReference type="ARBA" id="ARBA00022692"/>
    </source>
</evidence>
<dbReference type="Gene3D" id="1.20.1250.20">
    <property type="entry name" value="MFS general substrate transporter like domains"/>
    <property type="match status" value="2"/>
</dbReference>
<feature type="transmembrane region" description="Helical" evidence="8">
    <location>
        <begin position="250"/>
        <end position="268"/>
    </location>
</feature>
<dbReference type="CDD" id="cd17324">
    <property type="entry name" value="MFS_NepI_like"/>
    <property type="match status" value="1"/>
</dbReference>
<keyword evidence="5 8" id="KW-0812">Transmembrane</keyword>
<keyword evidence="7 8" id="KW-0472">Membrane</keyword>
<dbReference type="InterPro" id="IPR036259">
    <property type="entry name" value="MFS_trans_sf"/>
</dbReference>
<protein>
    <submittedName>
        <fullName evidence="10">MFS transporter</fullName>
    </submittedName>
</protein>
<dbReference type="PANTHER" id="PTHR43271:SF2">
    <property type="entry name" value="BLL2771 PROTEIN"/>
    <property type="match status" value="1"/>
</dbReference>
<name>A0A2A1KBX1_STAHA</name>
<dbReference type="KEGG" id="shh:ShL2_00262"/>
<dbReference type="OMA" id="LIMGRIM"/>
<gene>
    <name evidence="10" type="ORF">CV019_08310</name>
</gene>
<keyword evidence="6 8" id="KW-1133">Transmembrane helix</keyword>